<dbReference type="Pfam" id="PF01832">
    <property type="entry name" value="Glucosaminidase"/>
    <property type="match status" value="1"/>
</dbReference>
<protein>
    <submittedName>
        <fullName evidence="2">Beta-N-acetylglucosaminidase</fullName>
        <ecNumber evidence="2">3.2.1.96</ecNumber>
    </submittedName>
</protein>
<keyword evidence="2" id="KW-0326">Glycosidase</keyword>
<dbReference type="InterPro" id="IPR002901">
    <property type="entry name" value="MGlyc_endo_b_GlcNAc-like_dom"/>
</dbReference>
<dbReference type="EC" id="3.2.1.96" evidence="2"/>
<sequence>MRKHHFIVVVFMLMLFIAAGVNTKTYAAEKHKIKKIKYSVLKDINRLESPENGAEVTDNDGIALSGYFLSRKRIKSATVYVDGKLKGNAKTGIARLDIAKKYHQYGSKIKTGYSYKIDTLNMDKGKHSIKVKITTSDNKTVTTVRNFKYSGQASRFAIEKPKNHYSTNRYNMTISGYALSAAGTKEIDVYVDGIFWDFAQLNMERQDIAAKYPKYSNAANSGFKYVLDMSSQKRGRHTITIEVWENNGKKYSQAIHTVYNKPSPKLRITGPKASKSINTAELTVKGWSVGASGIDNVAVYLDGKAKGKAAIGIATSAAKDVLKLYKGAANAGYRLKFDITTLPIGKHTLEVRSTDLDDITISKKFKFNMNGAVKYKKYSNSFHSYVNGQYEREKNFVGNSTKEAGKDELYDAMSPSNYVKDPQGRFMFLMLNYASGIKAGDLNAALKHMGILEGHGSAFLKAAKKYHVNPIYLAAHAIHETDKGTSELANGVKVSSAGGKAVEGKIVYNMYGIGANDGKAVKNGSERAYKEGWYSVDKAIVGGAEFISTYYIQSSTNKQYTLYKMKWNFAENSCRPDHEYATDIYWAYNQTKYIKDIVDKMKNPVLVFEVPKFTK</sequence>
<gene>
    <name evidence="2" type="primary">lytD_1</name>
    <name evidence="2" type="ORF">CLORY_00630</name>
</gene>
<dbReference type="Proteomes" id="UP000190080">
    <property type="component" value="Unassembled WGS sequence"/>
</dbReference>
<dbReference type="Gene3D" id="2.60.40.10">
    <property type="entry name" value="Immunoglobulins"/>
    <property type="match status" value="1"/>
</dbReference>
<dbReference type="EMBL" id="MZGV01000001">
    <property type="protein sequence ID" value="OPJ65063.1"/>
    <property type="molecule type" value="Genomic_DNA"/>
</dbReference>
<dbReference type="STRING" id="1450648.CLORY_00630"/>
<organism evidence="2 3">
    <name type="scientific">Clostridium oryzae</name>
    <dbReference type="NCBI Taxonomy" id="1450648"/>
    <lineage>
        <taxon>Bacteria</taxon>
        <taxon>Bacillati</taxon>
        <taxon>Bacillota</taxon>
        <taxon>Clostridia</taxon>
        <taxon>Eubacteriales</taxon>
        <taxon>Clostridiaceae</taxon>
        <taxon>Clostridium</taxon>
    </lineage>
</organism>
<dbReference type="SMART" id="SM00047">
    <property type="entry name" value="LYZ2"/>
    <property type="match status" value="1"/>
</dbReference>
<dbReference type="OrthoDB" id="9763643at2"/>
<accession>A0A1V4IYU1</accession>
<dbReference type="InterPro" id="IPR013783">
    <property type="entry name" value="Ig-like_fold"/>
</dbReference>
<dbReference type="AlphaFoldDB" id="A0A1V4IYU1"/>
<comment type="caution">
    <text evidence="2">The sequence shown here is derived from an EMBL/GenBank/DDBJ whole genome shotgun (WGS) entry which is preliminary data.</text>
</comment>
<evidence type="ECO:0000259" key="1">
    <source>
        <dbReference type="SMART" id="SM00047"/>
    </source>
</evidence>
<evidence type="ECO:0000313" key="3">
    <source>
        <dbReference type="Proteomes" id="UP000190080"/>
    </source>
</evidence>
<evidence type="ECO:0000313" key="2">
    <source>
        <dbReference type="EMBL" id="OPJ65063.1"/>
    </source>
</evidence>
<keyword evidence="3" id="KW-1185">Reference proteome</keyword>
<keyword evidence="2" id="KW-0378">Hydrolase</keyword>
<name>A0A1V4IYU1_9CLOT</name>
<feature type="domain" description="Mannosyl-glycoprotein endo-beta-N-acetylglucosamidase-like" evidence="1">
    <location>
        <begin position="444"/>
        <end position="603"/>
    </location>
</feature>
<dbReference type="RefSeq" id="WP_079421585.1">
    <property type="nucleotide sequence ID" value="NZ_MZGV01000001.1"/>
</dbReference>
<dbReference type="GO" id="GO:0004040">
    <property type="term" value="F:amidase activity"/>
    <property type="evidence" value="ECO:0007669"/>
    <property type="project" value="InterPro"/>
</dbReference>
<dbReference type="Pfam" id="PF17957">
    <property type="entry name" value="Big_7"/>
    <property type="match status" value="2"/>
</dbReference>
<proteinExistence type="predicted"/>
<dbReference type="GO" id="GO:0033925">
    <property type="term" value="F:mannosyl-glycoprotein endo-beta-N-acetylglucosaminidase activity"/>
    <property type="evidence" value="ECO:0007669"/>
    <property type="project" value="UniProtKB-EC"/>
</dbReference>
<dbReference type="Gene3D" id="1.10.530.10">
    <property type="match status" value="1"/>
</dbReference>
<reference evidence="2 3" key="1">
    <citation type="submission" date="2017-03" db="EMBL/GenBank/DDBJ databases">
        <title>Genome sequence of Clostridium oryzae DSM 28571.</title>
        <authorList>
            <person name="Poehlein A."/>
            <person name="Daniel R."/>
        </authorList>
    </citation>
    <scope>NUCLEOTIDE SEQUENCE [LARGE SCALE GENOMIC DNA]</scope>
    <source>
        <strain evidence="2 3">DSM 28571</strain>
    </source>
</reference>